<reference evidence="2" key="1">
    <citation type="submission" date="2022-11" db="EMBL/GenBank/DDBJ databases">
        <title>Chromosomal genome sequence assembly and mating type (MAT) locus characterization of the leprose asexual lichenized fungus Lepraria neglecta (Nyl.) Erichsen.</title>
        <authorList>
            <person name="Allen J.L."/>
            <person name="Pfeffer B."/>
        </authorList>
    </citation>
    <scope>NUCLEOTIDE SEQUENCE</scope>
    <source>
        <strain evidence="2">Allen 5258</strain>
    </source>
</reference>
<name>A0AAD9ZGL5_9LECA</name>
<comment type="caution">
    <text evidence="2">The sequence shown here is derived from an EMBL/GenBank/DDBJ whole genome shotgun (WGS) entry which is preliminary data.</text>
</comment>
<accession>A0AAD9ZGL5</accession>
<gene>
    <name evidence="2" type="ORF">OEA41_000515</name>
</gene>
<dbReference type="Gene3D" id="1.25.40.20">
    <property type="entry name" value="Ankyrin repeat-containing domain"/>
    <property type="match status" value="1"/>
</dbReference>
<dbReference type="InterPro" id="IPR036770">
    <property type="entry name" value="Ankyrin_rpt-contain_sf"/>
</dbReference>
<evidence type="ECO:0000313" key="3">
    <source>
        <dbReference type="Proteomes" id="UP001276659"/>
    </source>
</evidence>
<keyword evidence="3" id="KW-1185">Reference proteome</keyword>
<sequence>MASLATKDTVYDLKEDLQHLPEPLRVDDMLRALGIRPGDQDLNKDTLPKASAVLSACSGLVIIDEESQIVKLVHYTTEEYCQRKGDYRSPEAHRQVAGILITCADEVIMGSGLGTQINTGHFEAKYRSLRAWTPLVSATKGNNPGIIKLLVEYGADLEMVGSEEVFTALEYTVHKEKVECIQVLLELGADPRSCMPFDLSKVKQSEPYRIVAEALEVVEGTPLKYAIKWGRPFQVKKGSFRKAQQLYHDETFYQAYLDELDEMGYACYDSDDSEA</sequence>
<dbReference type="PROSITE" id="PS50088">
    <property type="entry name" value="ANK_REPEAT"/>
    <property type="match status" value="1"/>
</dbReference>
<evidence type="ECO:0000256" key="1">
    <source>
        <dbReference type="PROSITE-ProRule" id="PRU00023"/>
    </source>
</evidence>
<feature type="repeat" description="ANK" evidence="1">
    <location>
        <begin position="130"/>
        <end position="162"/>
    </location>
</feature>
<dbReference type="InterPro" id="IPR002110">
    <property type="entry name" value="Ankyrin_rpt"/>
</dbReference>
<dbReference type="Proteomes" id="UP001276659">
    <property type="component" value="Unassembled WGS sequence"/>
</dbReference>
<organism evidence="2 3">
    <name type="scientific">Lepraria neglecta</name>
    <dbReference type="NCBI Taxonomy" id="209136"/>
    <lineage>
        <taxon>Eukaryota</taxon>
        <taxon>Fungi</taxon>
        <taxon>Dikarya</taxon>
        <taxon>Ascomycota</taxon>
        <taxon>Pezizomycotina</taxon>
        <taxon>Lecanoromycetes</taxon>
        <taxon>OSLEUM clade</taxon>
        <taxon>Lecanoromycetidae</taxon>
        <taxon>Lecanorales</taxon>
        <taxon>Lecanorineae</taxon>
        <taxon>Stereocaulaceae</taxon>
        <taxon>Lepraria</taxon>
    </lineage>
</organism>
<dbReference type="EMBL" id="JASNWA010000003">
    <property type="protein sequence ID" value="KAK3178380.1"/>
    <property type="molecule type" value="Genomic_DNA"/>
</dbReference>
<protein>
    <submittedName>
        <fullName evidence="2">Uncharacterized protein</fullName>
    </submittedName>
</protein>
<dbReference type="AlphaFoldDB" id="A0AAD9ZGL5"/>
<dbReference type="SUPFAM" id="SSF48403">
    <property type="entry name" value="Ankyrin repeat"/>
    <property type="match status" value="1"/>
</dbReference>
<dbReference type="SMART" id="SM00248">
    <property type="entry name" value="ANK"/>
    <property type="match status" value="2"/>
</dbReference>
<dbReference type="Pfam" id="PF12796">
    <property type="entry name" value="Ank_2"/>
    <property type="match status" value="1"/>
</dbReference>
<keyword evidence="1" id="KW-0040">ANK repeat</keyword>
<proteinExistence type="predicted"/>
<dbReference type="PROSITE" id="PS50297">
    <property type="entry name" value="ANK_REP_REGION"/>
    <property type="match status" value="1"/>
</dbReference>
<evidence type="ECO:0000313" key="2">
    <source>
        <dbReference type="EMBL" id="KAK3178380.1"/>
    </source>
</evidence>